<keyword evidence="3" id="KW-1185">Reference proteome</keyword>
<organism evidence="2 3">
    <name type="scientific">Aspergillus indologenus CBS 114.80</name>
    <dbReference type="NCBI Taxonomy" id="1450541"/>
    <lineage>
        <taxon>Eukaryota</taxon>
        <taxon>Fungi</taxon>
        <taxon>Dikarya</taxon>
        <taxon>Ascomycota</taxon>
        <taxon>Pezizomycotina</taxon>
        <taxon>Eurotiomycetes</taxon>
        <taxon>Eurotiomycetidae</taxon>
        <taxon>Eurotiales</taxon>
        <taxon>Aspergillaceae</taxon>
        <taxon>Aspergillus</taxon>
        <taxon>Aspergillus subgen. Circumdati</taxon>
    </lineage>
</organism>
<evidence type="ECO:0000313" key="3">
    <source>
        <dbReference type="Proteomes" id="UP000248817"/>
    </source>
</evidence>
<dbReference type="AlphaFoldDB" id="A0A2V5IIL1"/>
<dbReference type="EMBL" id="KZ825550">
    <property type="protein sequence ID" value="PYI28360.1"/>
    <property type="molecule type" value="Genomic_DNA"/>
</dbReference>
<feature type="compositionally biased region" description="Gly residues" evidence="1">
    <location>
        <begin position="408"/>
        <end position="422"/>
    </location>
</feature>
<sequence length="510" mass="57800">MDQPRHFDDLADELIQDILSFLLGFEYLSLEASPTTSHGSTTSLNARSPHVYGEKSELDRFRLVCRRFMRIGTPQKFPRFVLRFSSDGFRRLEELLSMQLACHVRNFTYMVRPFYQGSGWPNVLETVDTDNFPLSSTHRRRLHDQKRIVEASHDLLFLRRAIGAFTSLQQVKLLRLQDEADEQMLDWIHEHSLGGTTRLDWEPACTRAVTNLSIALLESSCDAVRFVGPQISPEATVKLLQAPSTSLAALGARLTSLDVTFSSTLDLSTRMDTLSNVFYDFFLAAKNLTAIHLGFPAHAPLDLPLEHIFHRLQWKRLRTLSIQGWRLGSDELMALIRRHRRPLRDLRLAGIYLRPGGRWRDILVLLHDEMDHLERLDLREIDYTNHFDAYAHGHHNHNHHAPTAPNGNGTGTGTGAGGGGGSHTPPPTLAIVVQPTPHSPSRDAVLNVDSLSFAPRGSTRRSFDRATLEQLRTYTPEDLGDTGVRVRQDQWLFWKAWVLSSARSNVHPRG</sequence>
<dbReference type="Proteomes" id="UP000248817">
    <property type="component" value="Unassembled WGS sequence"/>
</dbReference>
<name>A0A2V5IIL1_9EURO</name>
<feature type="region of interest" description="Disordered" evidence="1">
    <location>
        <begin position="394"/>
        <end position="442"/>
    </location>
</feature>
<proteinExistence type="predicted"/>
<reference evidence="2 3" key="1">
    <citation type="submission" date="2018-02" db="EMBL/GenBank/DDBJ databases">
        <title>The genomes of Aspergillus section Nigri reveals drivers in fungal speciation.</title>
        <authorList>
            <consortium name="DOE Joint Genome Institute"/>
            <person name="Vesth T.C."/>
            <person name="Nybo J."/>
            <person name="Theobald S."/>
            <person name="Brandl J."/>
            <person name="Frisvad J.C."/>
            <person name="Nielsen K.F."/>
            <person name="Lyhne E.K."/>
            <person name="Kogle M.E."/>
            <person name="Kuo A."/>
            <person name="Riley R."/>
            <person name="Clum A."/>
            <person name="Nolan M."/>
            <person name="Lipzen A."/>
            <person name="Salamov A."/>
            <person name="Henrissat B."/>
            <person name="Wiebenga A."/>
            <person name="De vries R.P."/>
            <person name="Grigoriev I.V."/>
            <person name="Mortensen U.H."/>
            <person name="Andersen M.R."/>
            <person name="Baker S.E."/>
        </authorList>
    </citation>
    <scope>NUCLEOTIDE SEQUENCE [LARGE SCALE GENOMIC DNA]</scope>
    <source>
        <strain evidence="2 3">CBS 114.80</strain>
    </source>
</reference>
<accession>A0A2V5IIL1</accession>
<evidence type="ECO:0008006" key="4">
    <source>
        <dbReference type="Google" id="ProtNLM"/>
    </source>
</evidence>
<evidence type="ECO:0000313" key="2">
    <source>
        <dbReference type="EMBL" id="PYI28360.1"/>
    </source>
</evidence>
<protein>
    <recommendedName>
        <fullName evidence="4">F-box domain protein</fullName>
    </recommendedName>
</protein>
<evidence type="ECO:0000256" key="1">
    <source>
        <dbReference type="SAM" id="MobiDB-lite"/>
    </source>
</evidence>
<gene>
    <name evidence="2" type="ORF">BP00DRAFT_497440</name>
</gene>